<dbReference type="EMBL" id="JAKRVX010000007">
    <property type="protein sequence ID" value="MCL9818041.1"/>
    <property type="molecule type" value="Genomic_DNA"/>
</dbReference>
<keyword evidence="1" id="KW-0813">Transport</keyword>
<dbReference type="PANTHER" id="PTHR45663:SF11">
    <property type="entry name" value="GEO12009P1"/>
    <property type="match status" value="1"/>
</dbReference>
<dbReference type="GO" id="GO:0005737">
    <property type="term" value="C:cytoplasm"/>
    <property type="evidence" value="ECO:0007669"/>
    <property type="project" value="TreeGrafter"/>
</dbReference>
<dbReference type="InterPro" id="IPR013766">
    <property type="entry name" value="Thioredoxin_domain"/>
</dbReference>
<evidence type="ECO:0000256" key="2">
    <source>
        <dbReference type="ARBA" id="ARBA00022982"/>
    </source>
</evidence>
<evidence type="ECO:0000256" key="3">
    <source>
        <dbReference type="ARBA" id="ARBA00023157"/>
    </source>
</evidence>
<dbReference type="PROSITE" id="PS51352">
    <property type="entry name" value="THIOREDOXIN_2"/>
    <property type="match status" value="1"/>
</dbReference>
<organism evidence="5 6">
    <name type="scientific">Natronocalculus amylovorans</name>
    <dbReference type="NCBI Taxonomy" id="2917812"/>
    <lineage>
        <taxon>Archaea</taxon>
        <taxon>Methanobacteriati</taxon>
        <taxon>Methanobacteriota</taxon>
        <taxon>Stenosarchaea group</taxon>
        <taxon>Halobacteria</taxon>
        <taxon>Halobacteriales</taxon>
        <taxon>Haloferacaceae</taxon>
        <taxon>Natronocalculus</taxon>
    </lineage>
</organism>
<reference evidence="5" key="1">
    <citation type="journal article" date="2022" name="Syst. Appl. Microbiol.">
        <title>Natronocalculus amylovorans gen. nov., sp. nov., and Natranaeroarchaeum aerophilus sp. nov., dominant culturable amylolytic natronoarchaea from hypersaline soda lakes in southwestern Siberia.</title>
        <authorList>
            <person name="Sorokin D.Y."/>
            <person name="Elcheninov A.G."/>
            <person name="Khizhniak T.V."/>
            <person name="Koenen M."/>
            <person name="Bale N.J."/>
            <person name="Damste J.S.S."/>
            <person name="Kublanov I.V."/>
        </authorList>
    </citation>
    <scope>NUCLEOTIDE SEQUENCE</scope>
    <source>
        <strain evidence="5">AArc-St2</strain>
    </source>
</reference>
<dbReference type="Pfam" id="PF00085">
    <property type="entry name" value="Thioredoxin"/>
    <property type="match status" value="1"/>
</dbReference>
<evidence type="ECO:0000259" key="4">
    <source>
        <dbReference type="PROSITE" id="PS51352"/>
    </source>
</evidence>
<feature type="domain" description="Thioredoxin" evidence="4">
    <location>
        <begin position="1"/>
        <end position="115"/>
    </location>
</feature>
<evidence type="ECO:0000313" key="5">
    <source>
        <dbReference type="EMBL" id="MCL9818041.1"/>
    </source>
</evidence>
<keyword evidence="3" id="KW-1015">Disulfide bond</keyword>
<dbReference type="SUPFAM" id="SSF52833">
    <property type="entry name" value="Thioredoxin-like"/>
    <property type="match status" value="1"/>
</dbReference>
<dbReference type="InterPro" id="IPR036249">
    <property type="entry name" value="Thioredoxin-like_sf"/>
</dbReference>
<dbReference type="RefSeq" id="WP_174655058.1">
    <property type="nucleotide sequence ID" value="NZ_JAKRVX010000007.1"/>
</dbReference>
<name>A0AAE3FZ82_9EURY</name>
<protein>
    <submittedName>
        <fullName evidence="5">Thioredoxin family protein</fullName>
    </submittedName>
</protein>
<dbReference type="PANTHER" id="PTHR45663">
    <property type="entry name" value="GEO12009P1"/>
    <property type="match status" value="1"/>
</dbReference>
<reference evidence="5" key="2">
    <citation type="submission" date="2022-02" db="EMBL/GenBank/DDBJ databases">
        <authorList>
            <person name="Elcheninov A.G."/>
            <person name="Sorokin D.Y."/>
            <person name="Kublanov I.V."/>
        </authorList>
    </citation>
    <scope>NUCLEOTIDE SEQUENCE</scope>
    <source>
        <strain evidence="5">AArc-St2</strain>
    </source>
</reference>
<evidence type="ECO:0000256" key="1">
    <source>
        <dbReference type="ARBA" id="ARBA00022448"/>
    </source>
</evidence>
<gene>
    <name evidence="5" type="ORF">AArcSt2_13950</name>
</gene>
<proteinExistence type="predicted"/>
<evidence type="ECO:0000313" key="6">
    <source>
        <dbReference type="Proteomes" id="UP001203207"/>
    </source>
</evidence>
<dbReference type="GO" id="GO:0015035">
    <property type="term" value="F:protein-disulfide reductase activity"/>
    <property type="evidence" value="ECO:0007669"/>
    <property type="project" value="TreeGrafter"/>
</dbReference>
<dbReference type="Gene3D" id="3.40.30.10">
    <property type="entry name" value="Glutaredoxin"/>
    <property type="match status" value="1"/>
</dbReference>
<accession>A0AAE3FZ82</accession>
<keyword evidence="2" id="KW-0249">Electron transport</keyword>
<dbReference type="CDD" id="cd02947">
    <property type="entry name" value="TRX_family"/>
    <property type="match status" value="1"/>
</dbReference>
<dbReference type="PRINTS" id="PR00421">
    <property type="entry name" value="THIOREDOXIN"/>
</dbReference>
<keyword evidence="6" id="KW-1185">Reference proteome</keyword>
<comment type="caution">
    <text evidence="5">The sequence shown here is derived from an EMBL/GenBank/DDBJ whole genome shotgun (WGS) entry which is preliminary data.</text>
</comment>
<dbReference type="Proteomes" id="UP001203207">
    <property type="component" value="Unassembled WGS sequence"/>
</dbReference>
<dbReference type="AlphaFoldDB" id="A0AAE3FZ82"/>
<dbReference type="InterPro" id="IPR017937">
    <property type="entry name" value="Thioredoxin_CS"/>
</dbReference>
<dbReference type="PROSITE" id="PS00194">
    <property type="entry name" value="THIOREDOXIN_1"/>
    <property type="match status" value="1"/>
</dbReference>
<sequence length="115" mass="12244">MTADLTTVDTSKPIEFDGSDDLSNVVADAGVVLVDFYADWCGPCKMMEPTVDAIAQNTAATVLKVDVDRFNGVAGQYGVRGIPTLGLFVDGELVEKLVGVQSEDQLASLIGRYNQ</sequence>